<proteinExistence type="predicted"/>
<evidence type="ECO:0000313" key="1">
    <source>
        <dbReference type="EMBL" id="KKN23010.1"/>
    </source>
</evidence>
<sequence>MTNTQRHLMLHPSDPLSRHSRLPGPLYHMVPHVSARVDSKATTVLWCLLGRDSPDTMIRAAMIRAAMREQAL</sequence>
<accession>A0A0F9NU51</accession>
<gene>
    <name evidence="1" type="ORF">LCGC14_0909320</name>
</gene>
<protein>
    <submittedName>
        <fullName evidence="1">Uncharacterized protein</fullName>
    </submittedName>
</protein>
<comment type="caution">
    <text evidence="1">The sequence shown here is derived from an EMBL/GenBank/DDBJ whole genome shotgun (WGS) entry which is preliminary data.</text>
</comment>
<dbReference type="AlphaFoldDB" id="A0A0F9NU51"/>
<dbReference type="EMBL" id="LAZR01003012">
    <property type="protein sequence ID" value="KKN23010.1"/>
    <property type="molecule type" value="Genomic_DNA"/>
</dbReference>
<name>A0A0F9NU51_9ZZZZ</name>
<organism evidence="1">
    <name type="scientific">marine sediment metagenome</name>
    <dbReference type="NCBI Taxonomy" id="412755"/>
    <lineage>
        <taxon>unclassified sequences</taxon>
        <taxon>metagenomes</taxon>
        <taxon>ecological metagenomes</taxon>
    </lineage>
</organism>
<reference evidence="1" key="1">
    <citation type="journal article" date="2015" name="Nature">
        <title>Complex archaea that bridge the gap between prokaryotes and eukaryotes.</title>
        <authorList>
            <person name="Spang A."/>
            <person name="Saw J.H."/>
            <person name="Jorgensen S.L."/>
            <person name="Zaremba-Niedzwiedzka K."/>
            <person name="Martijn J."/>
            <person name="Lind A.E."/>
            <person name="van Eijk R."/>
            <person name="Schleper C."/>
            <person name="Guy L."/>
            <person name="Ettema T.J."/>
        </authorList>
    </citation>
    <scope>NUCLEOTIDE SEQUENCE</scope>
</reference>